<evidence type="ECO:0000256" key="6">
    <source>
        <dbReference type="ARBA" id="ARBA00022777"/>
    </source>
</evidence>
<dbReference type="SUPFAM" id="SSF55060">
    <property type="entry name" value="GHMP Kinase, C-terminal domain"/>
    <property type="match status" value="1"/>
</dbReference>
<evidence type="ECO:0000256" key="9">
    <source>
        <dbReference type="HAMAP-Rule" id="MF_00061"/>
    </source>
</evidence>
<dbReference type="OrthoDB" id="9809438at2"/>
<keyword evidence="7 9" id="KW-0067">ATP-binding</keyword>
<accession>A0A399F8I7</accession>
<evidence type="ECO:0000259" key="11">
    <source>
        <dbReference type="Pfam" id="PF08544"/>
    </source>
</evidence>
<dbReference type="UniPathway" id="UPA00056">
    <property type="reaction ID" value="UER00094"/>
</dbReference>
<dbReference type="InterPro" id="IPR013750">
    <property type="entry name" value="GHMP_kinase_C_dom"/>
</dbReference>
<dbReference type="Pfam" id="PF00288">
    <property type="entry name" value="GHMP_kinases_N"/>
    <property type="match status" value="1"/>
</dbReference>
<comment type="catalytic activity">
    <reaction evidence="9">
        <text>4-CDP-2-C-methyl-D-erythritol + ATP = 4-CDP-2-C-methyl-D-erythritol 2-phosphate + ADP + H(+)</text>
        <dbReference type="Rhea" id="RHEA:18437"/>
        <dbReference type="ChEBI" id="CHEBI:15378"/>
        <dbReference type="ChEBI" id="CHEBI:30616"/>
        <dbReference type="ChEBI" id="CHEBI:57823"/>
        <dbReference type="ChEBI" id="CHEBI:57919"/>
        <dbReference type="ChEBI" id="CHEBI:456216"/>
        <dbReference type="EC" id="2.7.1.148"/>
    </reaction>
</comment>
<evidence type="ECO:0000256" key="5">
    <source>
        <dbReference type="ARBA" id="ARBA00022741"/>
    </source>
</evidence>
<evidence type="ECO:0000256" key="4">
    <source>
        <dbReference type="ARBA" id="ARBA00022679"/>
    </source>
</evidence>
<dbReference type="NCBIfam" id="TIGR00154">
    <property type="entry name" value="ispE"/>
    <property type="match status" value="1"/>
</dbReference>
<dbReference type="GO" id="GO:0050515">
    <property type="term" value="F:4-(cytidine 5'-diphospho)-2-C-methyl-D-erythritol kinase activity"/>
    <property type="evidence" value="ECO:0007669"/>
    <property type="project" value="UniProtKB-UniRule"/>
</dbReference>
<evidence type="ECO:0000256" key="8">
    <source>
        <dbReference type="ARBA" id="ARBA00032554"/>
    </source>
</evidence>
<comment type="similarity">
    <text evidence="1 9">Belongs to the GHMP kinase family. IspE subfamily.</text>
</comment>
<reference evidence="12 13" key="1">
    <citation type="submission" date="2018-08" db="EMBL/GenBank/DDBJ databases">
        <title>Meiothermus granaticius genome AF-68 sequencing project.</title>
        <authorList>
            <person name="Da Costa M.S."/>
            <person name="Albuquerque L."/>
            <person name="Raposo P."/>
            <person name="Froufe H.J.C."/>
            <person name="Barroso C.S."/>
            <person name="Egas C."/>
        </authorList>
    </citation>
    <scope>NUCLEOTIDE SEQUENCE [LARGE SCALE GENOMIC DNA]</scope>
    <source>
        <strain evidence="12 13">AF-68</strain>
    </source>
</reference>
<keyword evidence="6 9" id="KW-0418">Kinase</keyword>
<proteinExistence type="inferred from homology"/>
<feature type="domain" description="GHMP kinase N-terminal" evidence="10">
    <location>
        <begin position="64"/>
        <end position="136"/>
    </location>
</feature>
<comment type="caution">
    <text evidence="12">The sequence shown here is derived from an EMBL/GenBank/DDBJ whole genome shotgun (WGS) entry which is preliminary data.</text>
</comment>
<dbReference type="GO" id="GO:0005524">
    <property type="term" value="F:ATP binding"/>
    <property type="evidence" value="ECO:0007669"/>
    <property type="project" value="UniProtKB-UniRule"/>
</dbReference>
<protein>
    <recommendedName>
        <fullName evidence="3 9">4-diphosphocytidyl-2-C-methyl-D-erythritol kinase</fullName>
        <shortName evidence="9">CMK</shortName>
        <ecNumber evidence="2 9">2.7.1.148</ecNumber>
    </recommendedName>
    <alternativeName>
        <fullName evidence="8 9">4-(cytidine-5'-diphospho)-2-C-methyl-D-erythritol kinase</fullName>
    </alternativeName>
</protein>
<keyword evidence="9" id="KW-0414">Isoprene biosynthesis</keyword>
<dbReference type="Pfam" id="PF08544">
    <property type="entry name" value="GHMP_kinases_C"/>
    <property type="match status" value="1"/>
</dbReference>
<feature type="active site" evidence="9">
    <location>
        <position position="9"/>
    </location>
</feature>
<evidence type="ECO:0000313" key="12">
    <source>
        <dbReference type="EMBL" id="RIH92974.1"/>
    </source>
</evidence>
<keyword evidence="4 9" id="KW-0808">Transferase</keyword>
<dbReference type="PANTHER" id="PTHR43527">
    <property type="entry name" value="4-DIPHOSPHOCYTIDYL-2-C-METHYL-D-ERYTHRITOL KINASE, CHLOROPLASTIC"/>
    <property type="match status" value="1"/>
</dbReference>
<evidence type="ECO:0000259" key="10">
    <source>
        <dbReference type="Pfam" id="PF00288"/>
    </source>
</evidence>
<feature type="active site" evidence="9">
    <location>
        <position position="131"/>
    </location>
</feature>
<comment type="function">
    <text evidence="9">Catalyzes the phosphorylation of the position 2 hydroxy group of 4-diphosphocytidyl-2C-methyl-D-erythritol.</text>
</comment>
<evidence type="ECO:0000256" key="3">
    <source>
        <dbReference type="ARBA" id="ARBA00017473"/>
    </source>
</evidence>
<feature type="domain" description="GHMP kinase C-terminal" evidence="11">
    <location>
        <begin position="205"/>
        <end position="263"/>
    </location>
</feature>
<dbReference type="InterPro" id="IPR020568">
    <property type="entry name" value="Ribosomal_Su5_D2-typ_SF"/>
</dbReference>
<dbReference type="EMBL" id="QWLB01000011">
    <property type="protein sequence ID" value="RIH92974.1"/>
    <property type="molecule type" value="Genomic_DNA"/>
</dbReference>
<evidence type="ECO:0000256" key="1">
    <source>
        <dbReference type="ARBA" id="ARBA00009684"/>
    </source>
</evidence>
<organism evidence="12 13">
    <name type="scientific">Meiothermus granaticius NBRC 107808</name>
    <dbReference type="NCBI Taxonomy" id="1227551"/>
    <lineage>
        <taxon>Bacteria</taxon>
        <taxon>Thermotogati</taxon>
        <taxon>Deinococcota</taxon>
        <taxon>Deinococci</taxon>
        <taxon>Thermales</taxon>
        <taxon>Thermaceae</taxon>
        <taxon>Meiothermus</taxon>
    </lineage>
</organism>
<dbReference type="PIRSF" id="PIRSF010376">
    <property type="entry name" value="IspE"/>
    <property type="match status" value="1"/>
</dbReference>
<keyword evidence="5 9" id="KW-0547">Nucleotide-binding</keyword>
<sequence>MLEVLAPAKVNLGLSVLGRLPNGYHELHTVFAALEVGDRLWLEPTPQGIELEVTQALLDPGPANLAYRAAEAYLKAAGRPGGVRIRLEKHLPLAAGLGGGSSDAAAVLRALAELYPAPLDLPGLALRLGADVPFFLNPGLAEGRGVGERLRPLEPLRLHLVLINPGIAISAAQAYAHLQPREWQPALDVPAILEALRAGDPPPYWNTLEGPVFRLEPGLAQLKSELQKAGLFGVLMSGSGSTLFGLARDAAEAAAIAKGLRKRHPGFWVQATRTVG</sequence>
<dbReference type="InterPro" id="IPR004424">
    <property type="entry name" value="IspE"/>
</dbReference>
<dbReference type="GO" id="GO:0016114">
    <property type="term" value="P:terpenoid biosynthetic process"/>
    <property type="evidence" value="ECO:0007669"/>
    <property type="project" value="UniProtKB-UniRule"/>
</dbReference>
<dbReference type="InterPro" id="IPR014721">
    <property type="entry name" value="Ribsml_uS5_D2-typ_fold_subgr"/>
</dbReference>
<keyword evidence="13" id="KW-1185">Reference proteome</keyword>
<dbReference type="InterPro" id="IPR036554">
    <property type="entry name" value="GHMP_kinase_C_sf"/>
</dbReference>
<dbReference type="AlphaFoldDB" id="A0A399F8I7"/>
<comment type="pathway">
    <text evidence="9">Isoprenoid biosynthesis; isopentenyl diphosphate biosynthesis via DXP pathway; isopentenyl diphosphate from 1-deoxy-D-xylulose 5-phosphate: step 3/6.</text>
</comment>
<dbReference type="Gene3D" id="3.30.230.10">
    <property type="match status" value="1"/>
</dbReference>
<gene>
    <name evidence="9 12" type="primary">ispE</name>
    <name evidence="12" type="ORF">Mgrana_01097</name>
</gene>
<name>A0A399F8I7_9DEIN</name>
<dbReference type="HAMAP" id="MF_00061">
    <property type="entry name" value="IspE"/>
    <property type="match status" value="1"/>
</dbReference>
<dbReference type="InterPro" id="IPR006204">
    <property type="entry name" value="GHMP_kinase_N_dom"/>
</dbReference>
<evidence type="ECO:0000256" key="2">
    <source>
        <dbReference type="ARBA" id="ARBA00012052"/>
    </source>
</evidence>
<evidence type="ECO:0000256" key="7">
    <source>
        <dbReference type="ARBA" id="ARBA00022840"/>
    </source>
</evidence>
<dbReference type="SUPFAM" id="SSF54211">
    <property type="entry name" value="Ribosomal protein S5 domain 2-like"/>
    <property type="match status" value="1"/>
</dbReference>
<dbReference type="RefSeq" id="WP_119356602.1">
    <property type="nucleotide sequence ID" value="NZ_BJXM01000003.1"/>
</dbReference>
<dbReference type="Gene3D" id="3.30.70.890">
    <property type="entry name" value="GHMP kinase, C-terminal domain"/>
    <property type="match status" value="1"/>
</dbReference>
<dbReference type="EC" id="2.7.1.148" evidence="2 9"/>
<dbReference type="PANTHER" id="PTHR43527:SF2">
    <property type="entry name" value="4-DIPHOSPHOCYTIDYL-2-C-METHYL-D-ERYTHRITOL KINASE, CHLOROPLASTIC"/>
    <property type="match status" value="1"/>
</dbReference>
<evidence type="ECO:0000313" key="13">
    <source>
        <dbReference type="Proteomes" id="UP000266178"/>
    </source>
</evidence>
<dbReference type="Proteomes" id="UP000266178">
    <property type="component" value="Unassembled WGS sequence"/>
</dbReference>
<feature type="binding site" evidence="9">
    <location>
        <begin position="92"/>
        <end position="102"/>
    </location>
    <ligand>
        <name>ATP</name>
        <dbReference type="ChEBI" id="CHEBI:30616"/>
    </ligand>
</feature>
<dbReference type="GO" id="GO:0019288">
    <property type="term" value="P:isopentenyl diphosphate biosynthetic process, methylerythritol 4-phosphate pathway"/>
    <property type="evidence" value="ECO:0007669"/>
    <property type="project" value="UniProtKB-UniRule"/>
</dbReference>